<dbReference type="InterPro" id="IPR038063">
    <property type="entry name" value="Transpep_catalytic_dom"/>
</dbReference>
<dbReference type="EMBL" id="FNSL01000001">
    <property type="protein sequence ID" value="SEB90651.1"/>
    <property type="molecule type" value="Genomic_DNA"/>
</dbReference>
<dbReference type="GO" id="GO:0005576">
    <property type="term" value="C:extracellular region"/>
    <property type="evidence" value="ECO:0007669"/>
    <property type="project" value="TreeGrafter"/>
</dbReference>
<protein>
    <submittedName>
        <fullName evidence="13">Tat (Twin-arginine translocation) pathway signal sequence</fullName>
    </submittedName>
</protein>
<dbReference type="Proteomes" id="UP000199064">
    <property type="component" value="Unassembled WGS sequence"/>
</dbReference>
<dbReference type="InterPro" id="IPR006311">
    <property type="entry name" value="TAT_signal"/>
</dbReference>
<dbReference type="PANTHER" id="PTHR30582:SF24">
    <property type="entry name" value="L,D-TRANSPEPTIDASE ERFK_SRFK-RELATED"/>
    <property type="match status" value="1"/>
</dbReference>
<dbReference type="GO" id="GO:0008360">
    <property type="term" value="P:regulation of cell shape"/>
    <property type="evidence" value="ECO:0007669"/>
    <property type="project" value="UniProtKB-UniRule"/>
</dbReference>
<dbReference type="CDD" id="cd16913">
    <property type="entry name" value="YkuD_like"/>
    <property type="match status" value="1"/>
</dbReference>
<dbReference type="AlphaFoldDB" id="A0A1H4N5U2"/>
<evidence type="ECO:0000256" key="1">
    <source>
        <dbReference type="ARBA" id="ARBA00004752"/>
    </source>
</evidence>
<dbReference type="FunFam" id="2.40.440.10:FF:000002">
    <property type="entry name" value="L,D-transpeptidase ErfK/SrfK"/>
    <property type="match status" value="1"/>
</dbReference>
<dbReference type="InterPro" id="IPR019546">
    <property type="entry name" value="TAT_signal_bac_arc"/>
</dbReference>
<dbReference type="GO" id="GO:0071972">
    <property type="term" value="F:peptidoglycan L,D-transpeptidase activity"/>
    <property type="evidence" value="ECO:0007669"/>
    <property type="project" value="TreeGrafter"/>
</dbReference>
<keyword evidence="6 9" id="KW-0133">Cell shape</keyword>
<evidence type="ECO:0000256" key="2">
    <source>
        <dbReference type="ARBA" id="ARBA00005992"/>
    </source>
</evidence>
<keyword evidence="4" id="KW-0808">Transferase</keyword>
<evidence type="ECO:0000256" key="10">
    <source>
        <dbReference type="SAM" id="MobiDB-lite"/>
    </source>
</evidence>
<name>A0A1H4N5U2_9HYPH</name>
<dbReference type="Gene3D" id="2.40.440.10">
    <property type="entry name" value="L,D-transpeptidase catalytic domain-like"/>
    <property type="match status" value="1"/>
</dbReference>
<evidence type="ECO:0000259" key="12">
    <source>
        <dbReference type="PROSITE" id="PS52029"/>
    </source>
</evidence>
<comment type="pathway">
    <text evidence="1 9">Cell wall biogenesis; peptidoglycan biosynthesis.</text>
</comment>
<dbReference type="GO" id="GO:0016757">
    <property type="term" value="F:glycosyltransferase activity"/>
    <property type="evidence" value="ECO:0007669"/>
    <property type="project" value="UniProtKB-KW"/>
</dbReference>
<keyword evidence="7 9" id="KW-0573">Peptidoglycan synthesis</keyword>
<feature type="signal peptide" evidence="11">
    <location>
        <begin position="1"/>
        <end position="24"/>
    </location>
</feature>
<keyword evidence="14" id="KW-1185">Reference proteome</keyword>
<comment type="similarity">
    <text evidence="2">Belongs to the YkuD family.</text>
</comment>
<dbReference type="PROSITE" id="PS51318">
    <property type="entry name" value="TAT"/>
    <property type="match status" value="1"/>
</dbReference>
<feature type="chain" id="PRO_5011673914" evidence="11">
    <location>
        <begin position="25"/>
        <end position="248"/>
    </location>
</feature>
<feature type="region of interest" description="Disordered" evidence="10">
    <location>
        <begin position="35"/>
        <end position="54"/>
    </location>
</feature>
<dbReference type="SUPFAM" id="SSF141523">
    <property type="entry name" value="L,D-transpeptidase catalytic domain-like"/>
    <property type="match status" value="1"/>
</dbReference>
<dbReference type="RefSeq" id="WP_143038457.1">
    <property type="nucleotide sequence ID" value="NZ_FNSL01000001.1"/>
</dbReference>
<evidence type="ECO:0000256" key="7">
    <source>
        <dbReference type="ARBA" id="ARBA00022984"/>
    </source>
</evidence>
<dbReference type="PROSITE" id="PS52029">
    <property type="entry name" value="LD_TPASE"/>
    <property type="match status" value="1"/>
</dbReference>
<evidence type="ECO:0000256" key="11">
    <source>
        <dbReference type="SAM" id="SignalP"/>
    </source>
</evidence>
<evidence type="ECO:0000256" key="6">
    <source>
        <dbReference type="ARBA" id="ARBA00022960"/>
    </source>
</evidence>
<dbReference type="GO" id="GO:0071555">
    <property type="term" value="P:cell wall organization"/>
    <property type="evidence" value="ECO:0007669"/>
    <property type="project" value="UniProtKB-UniRule"/>
</dbReference>
<reference evidence="14" key="1">
    <citation type="submission" date="2016-10" db="EMBL/GenBank/DDBJ databases">
        <authorList>
            <person name="Varghese N."/>
            <person name="Submissions S."/>
        </authorList>
    </citation>
    <scope>NUCLEOTIDE SEQUENCE [LARGE SCALE GENOMIC DNA]</scope>
    <source>
        <strain evidence="14">ES.061</strain>
    </source>
</reference>
<dbReference type="NCBIfam" id="TIGR01409">
    <property type="entry name" value="TAT_signal_seq"/>
    <property type="match status" value="1"/>
</dbReference>
<sequence length="248" mass="27601">MSNSPIAARSLNRRRFLSMTAAGAASLGLSACVSSSGDTPRIVERPEPEPGPVQYSSMYGAVTDAGYDIPAVPIEKINPRYYRQEVADPTGERPGTIVVDTANHFLYLVRERGRAMRYGVGLGRAGFEWAGRAEIKYKQQWPRWFPPAEMIDRRPELEKYRAEYDKANDQWLGGMQPGVSNPLGARALYIFEDGKDTLYRVHGSPEWWTIGKSVSSGCVRMINQDVIDLYNRVPDGSPILVTSGLRSV</sequence>
<dbReference type="Pfam" id="PF03734">
    <property type="entry name" value="YkuD"/>
    <property type="match status" value="1"/>
</dbReference>
<organism evidence="13 14">
    <name type="scientific">Nitratireductor aquibiodomus</name>
    <dbReference type="NCBI Taxonomy" id="204799"/>
    <lineage>
        <taxon>Bacteria</taxon>
        <taxon>Pseudomonadati</taxon>
        <taxon>Pseudomonadota</taxon>
        <taxon>Alphaproteobacteria</taxon>
        <taxon>Hyphomicrobiales</taxon>
        <taxon>Phyllobacteriaceae</taxon>
        <taxon>Nitratireductor</taxon>
    </lineage>
</organism>
<proteinExistence type="inferred from homology"/>
<feature type="domain" description="L,D-TPase catalytic" evidence="12">
    <location>
        <begin position="95"/>
        <end position="242"/>
    </location>
</feature>
<gene>
    <name evidence="13" type="ORF">SAMN05216452_3630</name>
</gene>
<feature type="active site" description="Proton donor/acceptor" evidence="9">
    <location>
        <position position="202"/>
    </location>
</feature>
<feature type="active site" description="Nucleophile" evidence="9">
    <location>
        <position position="218"/>
    </location>
</feature>
<dbReference type="InterPro" id="IPR050979">
    <property type="entry name" value="LD-transpeptidase"/>
</dbReference>
<evidence type="ECO:0000256" key="5">
    <source>
        <dbReference type="ARBA" id="ARBA00022801"/>
    </source>
</evidence>
<evidence type="ECO:0000256" key="9">
    <source>
        <dbReference type="PROSITE-ProRule" id="PRU01373"/>
    </source>
</evidence>
<evidence type="ECO:0000256" key="3">
    <source>
        <dbReference type="ARBA" id="ARBA00022676"/>
    </source>
</evidence>
<evidence type="ECO:0000313" key="14">
    <source>
        <dbReference type="Proteomes" id="UP000199064"/>
    </source>
</evidence>
<evidence type="ECO:0000313" key="13">
    <source>
        <dbReference type="EMBL" id="SEB90651.1"/>
    </source>
</evidence>
<keyword evidence="8 9" id="KW-0961">Cell wall biogenesis/degradation</keyword>
<dbReference type="InterPro" id="IPR005490">
    <property type="entry name" value="LD_TPept_cat_dom"/>
</dbReference>
<dbReference type="PANTHER" id="PTHR30582">
    <property type="entry name" value="L,D-TRANSPEPTIDASE"/>
    <property type="match status" value="1"/>
</dbReference>
<keyword evidence="11" id="KW-0732">Signal</keyword>
<evidence type="ECO:0000256" key="8">
    <source>
        <dbReference type="ARBA" id="ARBA00023316"/>
    </source>
</evidence>
<keyword evidence="5" id="KW-0378">Hydrolase</keyword>
<dbReference type="UniPathway" id="UPA00219"/>
<dbReference type="GO" id="GO:0018104">
    <property type="term" value="P:peptidoglycan-protein cross-linking"/>
    <property type="evidence" value="ECO:0007669"/>
    <property type="project" value="TreeGrafter"/>
</dbReference>
<accession>A0A1H4N5U2</accession>
<evidence type="ECO:0000256" key="4">
    <source>
        <dbReference type="ARBA" id="ARBA00022679"/>
    </source>
</evidence>
<keyword evidence="3" id="KW-0328">Glycosyltransferase</keyword>